<evidence type="ECO:0000313" key="2">
    <source>
        <dbReference type="Proteomes" id="UP000499080"/>
    </source>
</evidence>
<dbReference type="EMBL" id="BGPR01094701">
    <property type="protein sequence ID" value="GBM35745.1"/>
    <property type="molecule type" value="Genomic_DNA"/>
</dbReference>
<dbReference type="Proteomes" id="UP000499080">
    <property type="component" value="Unassembled WGS sequence"/>
</dbReference>
<accession>A0A4Y2F6G1</accession>
<evidence type="ECO:0000313" key="1">
    <source>
        <dbReference type="EMBL" id="GBM35745.1"/>
    </source>
</evidence>
<reference evidence="1 2" key="1">
    <citation type="journal article" date="2019" name="Sci. Rep.">
        <title>Orb-weaving spider Araneus ventricosus genome elucidates the spidroin gene catalogue.</title>
        <authorList>
            <person name="Kono N."/>
            <person name="Nakamura H."/>
            <person name="Ohtoshi R."/>
            <person name="Moran D.A.P."/>
            <person name="Shinohara A."/>
            <person name="Yoshida Y."/>
            <person name="Fujiwara M."/>
            <person name="Mori M."/>
            <person name="Tomita M."/>
            <person name="Arakawa K."/>
        </authorList>
    </citation>
    <scope>NUCLEOTIDE SEQUENCE [LARGE SCALE GENOMIC DNA]</scope>
</reference>
<dbReference type="AlphaFoldDB" id="A0A4Y2F6G1"/>
<keyword evidence="2" id="KW-1185">Reference proteome</keyword>
<proteinExistence type="predicted"/>
<name>A0A4Y2F6G1_ARAVE</name>
<comment type="caution">
    <text evidence="1">The sequence shown here is derived from an EMBL/GenBank/DDBJ whole genome shotgun (WGS) entry which is preliminary data.</text>
</comment>
<sequence>MSLGTPRHGASDSRACAKNRHCLSLKLVGHCHSAPCEWRAVPLRHSIFKPVQLGLSFPITPLHVNGVLALRAIPYLSPSIWACHSRAFLATLIRPLPLTFSSPISSVNNAPQAPFLIPPTYSRPTSTFTVGKSKWSDGNRDWLDIQSSRPCRLRQAFTFMLGLAWRVRERYTNNP</sequence>
<organism evidence="1 2">
    <name type="scientific">Araneus ventricosus</name>
    <name type="common">Orbweaver spider</name>
    <name type="synonym">Epeira ventricosa</name>
    <dbReference type="NCBI Taxonomy" id="182803"/>
    <lineage>
        <taxon>Eukaryota</taxon>
        <taxon>Metazoa</taxon>
        <taxon>Ecdysozoa</taxon>
        <taxon>Arthropoda</taxon>
        <taxon>Chelicerata</taxon>
        <taxon>Arachnida</taxon>
        <taxon>Araneae</taxon>
        <taxon>Araneomorphae</taxon>
        <taxon>Entelegynae</taxon>
        <taxon>Araneoidea</taxon>
        <taxon>Araneidae</taxon>
        <taxon>Araneus</taxon>
    </lineage>
</organism>
<protein>
    <submittedName>
        <fullName evidence="1">Uncharacterized protein</fullName>
    </submittedName>
</protein>
<gene>
    <name evidence="1" type="ORF">AVEN_161035_1</name>
</gene>